<organism evidence="3 4">
    <name type="scientific">Paenibacillus pinisoli</name>
    <dbReference type="NCBI Taxonomy" id="1276110"/>
    <lineage>
        <taxon>Bacteria</taxon>
        <taxon>Bacillati</taxon>
        <taxon>Bacillota</taxon>
        <taxon>Bacilli</taxon>
        <taxon>Bacillales</taxon>
        <taxon>Paenibacillaceae</taxon>
        <taxon>Paenibacillus</taxon>
    </lineage>
</organism>
<dbReference type="Proteomes" id="UP000267798">
    <property type="component" value="Unassembled WGS sequence"/>
</dbReference>
<keyword evidence="2" id="KW-0472">Membrane</keyword>
<reference evidence="3 4" key="1">
    <citation type="submission" date="2018-09" db="EMBL/GenBank/DDBJ databases">
        <title>Paenibacillus aracenensis nov. sp. isolated from a cave in southern Spain.</title>
        <authorList>
            <person name="Jurado V."/>
            <person name="Gutierrez-Patricio S."/>
            <person name="Gonzalez-Pimentel J.L."/>
            <person name="Miller A.Z."/>
            <person name="Laiz L."/>
            <person name="Saiz-Jimenez C."/>
        </authorList>
    </citation>
    <scope>NUCLEOTIDE SEQUENCE [LARGE SCALE GENOMIC DNA]</scope>
    <source>
        <strain evidence="3 4">JCM 19203</strain>
    </source>
</reference>
<comment type="caution">
    <text evidence="3">The sequence shown here is derived from an EMBL/GenBank/DDBJ whole genome shotgun (WGS) entry which is preliminary data.</text>
</comment>
<evidence type="ECO:0000313" key="4">
    <source>
        <dbReference type="Proteomes" id="UP000267798"/>
    </source>
</evidence>
<keyword evidence="2" id="KW-0812">Transmembrane</keyword>
<keyword evidence="1" id="KW-0175">Coiled coil</keyword>
<dbReference type="RefSeq" id="WP_120108235.1">
    <property type="nucleotide sequence ID" value="NZ_QXQB01000001.1"/>
</dbReference>
<evidence type="ECO:0000256" key="2">
    <source>
        <dbReference type="SAM" id="Phobius"/>
    </source>
</evidence>
<dbReference type="OrthoDB" id="2385264at2"/>
<keyword evidence="4" id="KW-1185">Reference proteome</keyword>
<feature type="transmembrane region" description="Helical" evidence="2">
    <location>
        <begin position="12"/>
        <end position="31"/>
    </location>
</feature>
<evidence type="ECO:0000256" key="1">
    <source>
        <dbReference type="SAM" id="Coils"/>
    </source>
</evidence>
<dbReference type="EMBL" id="QXQB01000001">
    <property type="protein sequence ID" value="RJX41661.1"/>
    <property type="molecule type" value="Genomic_DNA"/>
</dbReference>
<gene>
    <name evidence="3" type="ORF">D3P09_06800</name>
</gene>
<feature type="coiled-coil region" evidence="1">
    <location>
        <begin position="161"/>
        <end position="188"/>
    </location>
</feature>
<dbReference type="AlphaFoldDB" id="A0A3A6PXS7"/>
<keyword evidence="2" id="KW-1133">Transmembrane helix</keyword>
<proteinExistence type="predicted"/>
<sequence length="740" mass="80884">MKKLLIKDNGVVTVLSVIILASLLLFFSVLIDYARIAAFQLKTEDEARTGIRSVLSAYDHSLYKRYGLFGRGGTDGNVIFAEVLGGSGEKYTGLDAGPHFDFIASQLEETQVHTSFTLGQHDVFARQVLEEMKYKAPVDFTLEVLSKFTSLSMALKESSGAVQTLEDLRKLYEKREALLEEALSLQEKAVSTLLDSEAVEAIPAGSGASGNSAATSISLADRYASFVEQVEHDASLPEDEEALYSSSIASYRQSVSGMQGKLRTGGGKRVKHDSLLSDARHKIEQAIAVNAQMERIVEESQKSAVGAYDEVAGADVAGAADYSLPNDTVRDLEEMRRSGGKLLRSPEWFAGYIEELQTQSSRGYTAVSGIDQLVSLWNTAMSWPLSSSRQSSLQIGSSKAVTVVSAYENHYGPHGTIMKQRRDSVLDSSVKEKLAEQKAKTKTLWQQAKKMLGGLAGISALPEHQEEFAKAKDRYGQNLLFNGHEGEAEGSPKAVLLASEAEYAAKDSSGLMDSLFSGMSDMLLKGRDYFYYGEYAAGRFSYFPPQQLRKLLESGDTDGLAQMASFGNQEMEYVLYGFHNPMGNVIAAYGELFSVRLAIRTMEGLVASRSLGHPLLILSAAIIYGLEKTMEDMISFATKGAAPLSKYIKAELSYLDYLRIFMLLHGAGKEKRLGRMIAVVEHNTGLTLAKVPSGVTGEAKVSMKLWFLPGVMGMLGRLDLLQGKVVEGRYETTHTVGWSY</sequence>
<accession>A0A3A6PXS7</accession>
<evidence type="ECO:0000313" key="3">
    <source>
        <dbReference type="EMBL" id="RJX41661.1"/>
    </source>
</evidence>
<protein>
    <submittedName>
        <fullName evidence="3">Uncharacterized protein</fullName>
    </submittedName>
</protein>
<name>A0A3A6PXS7_9BACL</name>